<keyword evidence="1" id="KW-0812">Transmembrane</keyword>
<name>A0A1E3GYJ6_9HYPH</name>
<dbReference type="PATRIC" id="fig|1439726.3.peg.3757"/>
<reference evidence="2 3" key="1">
    <citation type="submission" date="2016-07" db="EMBL/GenBank/DDBJ databases">
        <title>Draft Genome Sequence of Methylobrevis pamukkalensis PK2.</title>
        <authorList>
            <person name="Vasilenko O.V."/>
            <person name="Doronina N.V."/>
            <person name="Shmareva M.N."/>
            <person name="Tarlachkov S.V."/>
            <person name="Mustakhimov I."/>
            <person name="Trotsenko Y.A."/>
        </authorList>
    </citation>
    <scope>NUCLEOTIDE SEQUENCE [LARGE SCALE GENOMIC DNA]</scope>
    <source>
        <strain evidence="2 3">PK2</strain>
    </source>
</reference>
<feature type="transmembrane region" description="Helical" evidence="1">
    <location>
        <begin position="426"/>
        <end position="450"/>
    </location>
</feature>
<feature type="transmembrane region" description="Helical" evidence="1">
    <location>
        <begin position="12"/>
        <end position="31"/>
    </location>
</feature>
<feature type="transmembrane region" description="Helical" evidence="1">
    <location>
        <begin position="132"/>
        <end position="150"/>
    </location>
</feature>
<gene>
    <name evidence="2" type="ORF">A6302_03564</name>
</gene>
<feature type="transmembrane region" description="Helical" evidence="1">
    <location>
        <begin position="77"/>
        <end position="96"/>
    </location>
</feature>
<organism evidence="2 3">
    <name type="scientific">Methylobrevis pamukkalensis</name>
    <dbReference type="NCBI Taxonomy" id="1439726"/>
    <lineage>
        <taxon>Bacteria</taxon>
        <taxon>Pseudomonadati</taxon>
        <taxon>Pseudomonadota</taxon>
        <taxon>Alphaproteobacteria</taxon>
        <taxon>Hyphomicrobiales</taxon>
        <taxon>Pleomorphomonadaceae</taxon>
        <taxon>Methylobrevis</taxon>
    </lineage>
</organism>
<keyword evidence="1" id="KW-1133">Transmembrane helix</keyword>
<proteinExistence type="predicted"/>
<feature type="transmembrane region" description="Helical" evidence="1">
    <location>
        <begin position="344"/>
        <end position="365"/>
    </location>
</feature>
<feature type="transmembrane region" description="Helical" evidence="1">
    <location>
        <begin position="162"/>
        <end position="179"/>
    </location>
</feature>
<feature type="transmembrane region" description="Helical" evidence="1">
    <location>
        <begin position="223"/>
        <end position="243"/>
    </location>
</feature>
<dbReference type="RefSeq" id="WP_141703850.1">
    <property type="nucleotide sequence ID" value="NZ_MCRJ01000108.1"/>
</dbReference>
<feature type="transmembrane region" description="Helical" evidence="1">
    <location>
        <begin position="199"/>
        <end position="216"/>
    </location>
</feature>
<sequence length="608" mass="64265">MDGAARLRVNWGLLLGVFAVLAVILVIRTNLGAPKPLYADTDDAMRLVVVHDLLAGQGWYDHIQHRLNTPYGAPIHWSRLVDLPIAGLIMLLRPILGVTAEMAAAHLWPLMLLFALLWLSARLTLRLVGPDALLPALLLPAFSMAVLVEFSPGRIDHHNIQILLVLAMALATVEAWRRPAWAAAAGVAAATSLAIGTEGLPQVAATIAAFGLFWVIDPGRAAALRLFGASFALATLGHLALAVPPSEWGRPACDTLSVVYVAAAIGTGLVFALLPSAALAGRSPTVRLGAAFAAGGLLVAVLAVLFPDCRAGPYAALDPWLVTNWLDRIAEAKPVWTSLGSMPAYTAGVVLAPLAGLLAVAVRLWTAPKDRGAEWLALGLMLLFAVLVMLVQVRGARLAAPLAVPAGAWAIGEMRRRYLASRRPMLAVAMVGCWLAFCGIATSVFVQLAVGSGSARPSAATAAAPTGKSADCLMPAAFADLSALPAQTVMAPVDLGAHVLLYTPMSAVGAPYHRNPQGIIDTYAFFNGPPEAARDLLDQRGIRLVAICPAMAEMRYFPDRRDGSVASLLAKGETPDFLERIETPPSPITLYRVRDQARPTLNRSRPTG</sequence>
<accession>A0A1E3GYJ6</accession>
<feature type="transmembrane region" description="Helical" evidence="1">
    <location>
        <begin position="398"/>
        <end position="414"/>
    </location>
</feature>
<feature type="transmembrane region" description="Helical" evidence="1">
    <location>
        <begin position="103"/>
        <end position="120"/>
    </location>
</feature>
<feature type="transmembrane region" description="Helical" evidence="1">
    <location>
        <begin position="372"/>
        <end position="392"/>
    </location>
</feature>
<evidence type="ECO:0000313" key="3">
    <source>
        <dbReference type="Proteomes" id="UP000094622"/>
    </source>
</evidence>
<dbReference type="OrthoDB" id="1082056at2"/>
<feature type="transmembrane region" description="Helical" evidence="1">
    <location>
        <begin position="255"/>
        <end position="274"/>
    </location>
</feature>
<comment type="caution">
    <text evidence="2">The sequence shown here is derived from an EMBL/GenBank/DDBJ whole genome shotgun (WGS) entry which is preliminary data.</text>
</comment>
<dbReference type="EMBL" id="MCRJ01000108">
    <property type="protein sequence ID" value="ODN69123.1"/>
    <property type="molecule type" value="Genomic_DNA"/>
</dbReference>
<keyword evidence="1" id="KW-0472">Membrane</keyword>
<evidence type="ECO:0000256" key="1">
    <source>
        <dbReference type="SAM" id="Phobius"/>
    </source>
</evidence>
<dbReference type="Proteomes" id="UP000094622">
    <property type="component" value="Unassembled WGS sequence"/>
</dbReference>
<evidence type="ECO:0000313" key="2">
    <source>
        <dbReference type="EMBL" id="ODN69123.1"/>
    </source>
</evidence>
<keyword evidence="3" id="KW-1185">Reference proteome</keyword>
<feature type="transmembrane region" description="Helical" evidence="1">
    <location>
        <begin position="286"/>
        <end position="306"/>
    </location>
</feature>
<dbReference type="AlphaFoldDB" id="A0A1E3GYJ6"/>
<protein>
    <submittedName>
        <fullName evidence="2">Uncharacterized protein</fullName>
    </submittedName>
</protein>